<evidence type="ECO:0000313" key="1">
    <source>
        <dbReference type="EMBL" id="BCX48586.1"/>
    </source>
</evidence>
<accession>A0ABM7RAW2</accession>
<dbReference type="EMBL" id="AP024702">
    <property type="protein sequence ID" value="BCX48586.1"/>
    <property type="molecule type" value="Genomic_DNA"/>
</dbReference>
<dbReference type="CDD" id="cd00093">
    <property type="entry name" value="HTH_XRE"/>
    <property type="match status" value="1"/>
</dbReference>
<evidence type="ECO:0008006" key="3">
    <source>
        <dbReference type="Google" id="ProtNLM"/>
    </source>
</evidence>
<reference evidence="1 2" key="1">
    <citation type="submission" date="2021-06" db="EMBL/GenBank/DDBJ databases">
        <title>Complete genome of Haloferula helveola possessing various polysaccharide degrading enzymes.</title>
        <authorList>
            <person name="Takami H."/>
            <person name="Huang C."/>
            <person name="Hamasaki K."/>
        </authorList>
    </citation>
    <scope>NUCLEOTIDE SEQUENCE [LARGE SCALE GENOMIC DNA]</scope>
    <source>
        <strain evidence="1 2">CN-1</strain>
    </source>
</reference>
<organism evidence="1 2">
    <name type="scientific">Haloferula helveola</name>
    <dbReference type="NCBI Taxonomy" id="490095"/>
    <lineage>
        <taxon>Bacteria</taxon>
        <taxon>Pseudomonadati</taxon>
        <taxon>Verrucomicrobiota</taxon>
        <taxon>Verrucomicrobiia</taxon>
        <taxon>Verrucomicrobiales</taxon>
        <taxon>Verrucomicrobiaceae</taxon>
        <taxon>Haloferula</taxon>
    </lineage>
</organism>
<dbReference type="Proteomes" id="UP001374893">
    <property type="component" value="Chromosome"/>
</dbReference>
<evidence type="ECO:0000313" key="2">
    <source>
        <dbReference type="Proteomes" id="UP001374893"/>
    </source>
</evidence>
<dbReference type="InterPro" id="IPR001387">
    <property type="entry name" value="Cro/C1-type_HTH"/>
</dbReference>
<keyword evidence="2" id="KW-1185">Reference proteome</keyword>
<protein>
    <recommendedName>
        <fullName evidence="3">HTH cro/C1-type domain-containing protein</fullName>
    </recommendedName>
</protein>
<name>A0ABM7RAW2_9BACT</name>
<sequence>MSSQIPEARSLKSHIREKMLSVGIPTQDALAARLDMSPSSLSRKLQALIEGRNSKGGFAQHLAAALEMEVDELLTPRAPKRAKGKSRLPAALEELVESSFEQGHSLKRSVIPGVAEVLRELDGSDTVILIFSELPDELAHADPEFLKALIEAMDRGIRIHFVVPAPVRDIANERREISLPLDSCWRAEIGCSSERLKPHVEQFIDFLHMHMEAAGRAGRAGKAQLWELPSHHQVFNALGKTICVHTRESYFAFQECAAGSVWAADDVRFLISLPQRRAQDLIGQLRLQLAIMASKLGHSLEDWQIPSYSGPPRWVMENVADLRDRSMHRPVLIDSGIHSRGGWSGMIHSAPA</sequence>
<dbReference type="RefSeq" id="WP_338684882.1">
    <property type="nucleotide sequence ID" value="NZ_AP024702.1"/>
</dbReference>
<gene>
    <name evidence="1" type="ORF">HAHE_24940</name>
</gene>
<proteinExistence type="predicted"/>